<dbReference type="InterPro" id="IPR000700">
    <property type="entry name" value="PAS-assoc_C"/>
</dbReference>
<dbReference type="PANTHER" id="PTHR43304:SF1">
    <property type="entry name" value="PAC DOMAIN-CONTAINING PROTEIN"/>
    <property type="match status" value="1"/>
</dbReference>
<dbReference type="RefSeq" id="WP_136566627.1">
    <property type="nucleotide sequence ID" value="NZ_SNTZ01000005.1"/>
</dbReference>
<dbReference type="AlphaFoldDB" id="A0A4S8RP81"/>
<evidence type="ECO:0000313" key="8">
    <source>
        <dbReference type="EMBL" id="THV58805.1"/>
    </source>
</evidence>
<dbReference type="GO" id="GO:0000155">
    <property type="term" value="F:phosphorelay sensor kinase activity"/>
    <property type="evidence" value="ECO:0007669"/>
    <property type="project" value="InterPro"/>
</dbReference>
<accession>A0A4S8RP81</accession>
<evidence type="ECO:0000256" key="5">
    <source>
        <dbReference type="ARBA" id="ARBA00022777"/>
    </source>
</evidence>
<evidence type="ECO:0000256" key="2">
    <source>
        <dbReference type="ARBA" id="ARBA00012438"/>
    </source>
</evidence>
<dbReference type="SMART" id="SM00387">
    <property type="entry name" value="HATPase_c"/>
    <property type="match status" value="1"/>
</dbReference>
<comment type="catalytic activity">
    <reaction evidence="1">
        <text>ATP + protein L-histidine = ADP + protein N-phospho-L-histidine.</text>
        <dbReference type="EC" id="2.7.13.3"/>
    </reaction>
</comment>
<dbReference type="CDD" id="cd00082">
    <property type="entry name" value="HisKA"/>
    <property type="match status" value="1"/>
</dbReference>
<evidence type="ECO:0000259" key="6">
    <source>
        <dbReference type="PROSITE" id="PS50109"/>
    </source>
</evidence>
<evidence type="ECO:0000256" key="1">
    <source>
        <dbReference type="ARBA" id="ARBA00000085"/>
    </source>
</evidence>
<comment type="caution">
    <text evidence="8">The sequence shown here is derived from an EMBL/GenBank/DDBJ whole genome shotgun (WGS) entry which is preliminary data.</text>
</comment>
<dbReference type="InterPro" id="IPR036890">
    <property type="entry name" value="HATPase_C_sf"/>
</dbReference>
<dbReference type="Proteomes" id="UP000310406">
    <property type="component" value="Unassembled WGS sequence"/>
</dbReference>
<dbReference type="EMBL" id="SNTZ01000005">
    <property type="protein sequence ID" value="THV58805.1"/>
    <property type="molecule type" value="Genomic_DNA"/>
</dbReference>
<keyword evidence="3" id="KW-0597">Phosphoprotein</keyword>
<dbReference type="SUPFAM" id="SSF55874">
    <property type="entry name" value="ATPase domain of HSP90 chaperone/DNA topoisomerase II/histidine kinase"/>
    <property type="match status" value="1"/>
</dbReference>
<dbReference type="Gene3D" id="1.10.287.130">
    <property type="match status" value="1"/>
</dbReference>
<keyword evidence="5" id="KW-0418">Kinase</keyword>
<proteinExistence type="predicted"/>
<keyword evidence="4" id="KW-0808">Transferase</keyword>
<dbReference type="SUPFAM" id="SSF55785">
    <property type="entry name" value="PYP-like sensor domain (PAS domain)"/>
    <property type="match status" value="1"/>
</dbReference>
<dbReference type="Pfam" id="PF08447">
    <property type="entry name" value="PAS_3"/>
    <property type="match status" value="1"/>
</dbReference>
<feature type="domain" description="PAC" evidence="7">
    <location>
        <begin position="209"/>
        <end position="261"/>
    </location>
</feature>
<dbReference type="InterPro" id="IPR004358">
    <property type="entry name" value="Sig_transdc_His_kin-like_C"/>
</dbReference>
<protein>
    <recommendedName>
        <fullName evidence="2">histidine kinase</fullName>
        <ecNumber evidence="2">2.7.13.3</ecNumber>
    </recommendedName>
</protein>
<dbReference type="InterPro" id="IPR052162">
    <property type="entry name" value="Sensor_kinase/Photoreceptor"/>
</dbReference>
<gene>
    <name evidence="8" type="ORF">EZV76_11090</name>
</gene>
<dbReference type="Gene3D" id="3.30.565.10">
    <property type="entry name" value="Histidine kinase-like ATPase, C-terminal domain"/>
    <property type="match status" value="1"/>
</dbReference>
<dbReference type="InterPro" id="IPR005467">
    <property type="entry name" value="His_kinase_dom"/>
</dbReference>
<evidence type="ECO:0000313" key="9">
    <source>
        <dbReference type="Proteomes" id="UP000310406"/>
    </source>
</evidence>
<dbReference type="EC" id="2.7.13.3" evidence="2"/>
<dbReference type="PROSITE" id="PS50109">
    <property type="entry name" value="HIS_KIN"/>
    <property type="match status" value="1"/>
</dbReference>
<dbReference type="Gene3D" id="2.10.70.100">
    <property type="match status" value="1"/>
</dbReference>
<dbReference type="InterPro" id="IPR003661">
    <property type="entry name" value="HisK_dim/P_dom"/>
</dbReference>
<dbReference type="PANTHER" id="PTHR43304">
    <property type="entry name" value="PHYTOCHROME-LIKE PROTEIN CPH1"/>
    <property type="match status" value="1"/>
</dbReference>
<evidence type="ECO:0000256" key="3">
    <source>
        <dbReference type="ARBA" id="ARBA00022553"/>
    </source>
</evidence>
<reference evidence="8 9" key="1">
    <citation type="submission" date="2019-03" db="EMBL/GenBank/DDBJ databases">
        <title>Muricauda SCR12 sp.nov, a marine bacterium isolated from Pacific Ocean:the Okinawa trough.</title>
        <authorList>
            <person name="Liu L."/>
        </authorList>
    </citation>
    <scope>NUCLEOTIDE SEQUENCE [LARGE SCALE GENOMIC DNA]</scope>
    <source>
        <strain evidence="8 9">SCR12</strain>
    </source>
</reference>
<dbReference type="PRINTS" id="PR00344">
    <property type="entry name" value="BCTRLSENSOR"/>
</dbReference>
<sequence length="483" mass="55288">MKEKQVRINNDKEALKAKNDAVWAMDKSFLLTAFNAPFSERFKKEFHKDPHIGIDLRPYYRKSIFFITCEQGCDRALDRYATTSRQSVGDNDGTEVLEFFFQPYMDASGAVVGCCVWQKSISKEVENVIRLKEVERKYKEAQQIGNMGHWSYDVLKNEITWSDQVFKIYDQVPGEFKANSEALVELIHREDREAFIEDVKRCMEEKLPHDITNRIIVRDGGVRYLHHKGRAFYNTDNEPIRIAGITLDVTKEVLANQQIVQQNNELQNFIRIISHNLRGPISNLLMLSKIYEFGKDEMNDDLLRKIEQTTEALDQTIKDLSLSLSLKNASKEQFKKISMSHVMKDVDALLAEDISKSKADIRTDFSKADTIFGLKGYLVNIVYNLVLNAIHYSKDGVAPIIDIFTEETEDAIILNVSDNGIGMDLTPERERKIFDMYGRLSGATEGKGLGLYLVKTQVEAMDGKIEIKSEKDIGSTFLVSFIK</sequence>
<dbReference type="InterPro" id="IPR035965">
    <property type="entry name" value="PAS-like_dom_sf"/>
</dbReference>
<evidence type="ECO:0000256" key="4">
    <source>
        <dbReference type="ARBA" id="ARBA00022679"/>
    </source>
</evidence>
<dbReference type="SUPFAM" id="SSF47384">
    <property type="entry name" value="Homodimeric domain of signal transducing histidine kinase"/>
    <property type="match status" value="1"/>
</dbReference>
<dbReference type="InterPro" id="IPR000014">
    <property type="entry name" value="PAS"/>
</dbReference>
<dbReference type="InterPro" id="IPR003594">
    <property type="entry name" value="HATPase_dom"/>
</dbReference>
<dbReference type="InterPro" id="IPR013655">
    <property type="entry name" value="PAS_fold_3"/>
</dbReference>
<dbReference type="Gene3D" id="3.30.450.20">
    <property type="entry name" value="PAS domain"/>
    <property type="match status" value="1"/>
</dbReference>
<dbReference type="InterPro" id="IPR036097">
    <property type="entry name" value="HisK_dim/P_sf"/>
</dbReference>
<evidence type="ECO:0000259" key="7">
    <source>
        <dbReference type="PROSITE" id="PS50113"/>
    </source>
</evidence>
<feature type="domain" description="Histidine kinase" evidence="6">
    <location>
        <begin position="272"/>
        <end position="483"/>
    </location>
</feature>
<dbReference type="Pfam" id="PF02518">
    <property type="entry name" value="HATPase_c"/>
    <property type="match status" value="1"/>
</dbReference>
<keyword evidence="9" id="KW-1185">Reference proteome</keyword>
<name>A0A4S8RP81_9FLAO</name>
<dbReference type="OrthoDB" id="9811889at2"/>
<organism evidence="8 9">
    <name type="scientific">Flagellimonas alvinocaridis</name>
    <dbReference type="NCBI Taxonomy" id="2530200"/>
    <lineage>
        <taxon>Bacteria</taxon>
        <taxon>Pseudomonadati</taxon>
        <taxon>Bacteroidota</taxon>
        <taxon>Flavobacteriia</taxon>
        <taxon>Flavobacteriales</taxon>
        <taxon>Flavobacteriaceae</taxon>
        <taxon>Flagellimonas</taxon>
    </lineage>
</organism>
<dbReference type="PROSITE" id="PS50113">
    <property type="entry name" value="PAC"/>
    <property type="match status" value="1"/>
</dbReference>
<dbReference type="CDD" id="cd00130">
    <property type="entry name" value="PAS"/>
    <property type="match status" value="1"/>
</dbReference>